<dbReference type="Proteomes" id="UP000281647">
    <property type="component" value="Unassembled WGS sequence"/>
</dbReference>
<dbReference type="AlphaFoldDB" id="A0A432V9E4"/>
<dbReference type="OrthoDB" id="8030628at2"/>
<keyword evidence="2" id="KW-1185">Reference proteome</keyword>
<dbReference type="RefSeq" id="WP_128624781.1">
    <property type="nucleotide sequence ID" value="NZ_ML133509.1"/>
</dbReference>
<protein>
    <submittedName>
        <fullName evidence="1">Uncharacterized protein</fullName>
    </submittedName>
</protein>
<organism evidence="1 2">
    <name type="scientific">Borborobacter arsenicus</name>
    <dbReference type="NCBI Taxonomy" id="1851146"/>
    <lineage>
        <taxon>Bacteria</taxon>
        <taxon>Pseudomonadati</taxon>
        <taxon>Pseudomonadota</taxon>
        <taxon>Alphaproteobacteria</taxon>
        <taxon>Hyphomicrobiales</taxon>
        <taxon>Phyllobacteriaceae</taxon>
        <taxon>Borborobacter</taxon>
    </lineage>
</organism>
<proteinExistence type="predicted"/>
<gene>
    <name evidence="1" type="ORF">EET67_06325</name>
</gene>
<sequence length="61" mass="7153">MLQLDDCQKPRLTEHVDILTAVNILRSRGYQDDELITEITRIFYVDLDAYNEVIQMAQSTH</sequence>
<accession>A0A432V9E4</accession>
<evidence type="ECO:0000313" key="1">
    <source>
        <dbReference type="EMBL" id="RUM98713.1"/>
    </source>
</evidence>
<evidence type="ECO:0000313" key="2">
    <source>
        <dbReference type="Proteomes" id="UP000281647"/>
    </source>
</evidence>
<comment type="caution">
    <text evidence="1">The sequence shown here is derived from an EMBL/GenBank/DDBJ whole genome shotgun (WGS) entry which is preliminary data.</text>
</comment>
<dbReference type="EMBL" id="RKST01000005">
    <property type="protein sequence ID" value="RUM98713.1"/>
    <property type="molecule type" value="Genomic_DNA"/>
</dbReference>
<reference evidence="1 2" key="1">
    <citation type="submission" date="2018-11" db="EMBL/GenBank/DDBJ databases">
        <title>Pseudaminobacter arsenicus sp. nov., an arsenic-resistant bacterium isolated from arsenic-rich aquifers.</title>
        <authorList>
            <person name="Mu Y."/>
        </authorList>
    </citation>
    <scope>NUCLEOTIDE SEQUENCE [LARGE SCALE GENOMIC DNA]</scope>
    <source>
        <strain evidence="1 2">CB3</strain>
    </source>
</reference>
<name>A0A432V9E4_9HYPH</name>